<dbReference type="Pfam" id="PF01863">
    <property type="entry name" value="YgjP-like"/>
    <property type="match status" value="1"/>
</dbReference>
<reference evidence="3" key="1">
    <citation type="submission" date="2016-10" db="EMBL/GenBank/DDBJ databases">
        <authorList>
            <person name="Varghese N."/>
            <person name="Submissions S."/>
        </authorList>
    </citation>
    <scope>NUCLEOTIDE SEQUENCE [LARGE SCALE GENOMIC DNA]</scope>
    <source>
        <strain evidence="3">Nm69</strain>
    </source>
</reference>
<evidence type="ECO:0000259" key="1">
    <source>
        <dbReference type="Pfam" id="PF01863"/>
    </source>
</evidence>
<proteinExistence type="predicted"/>
<feature type="domain" description="YgjP-like metallopeptidase" evidence="1">
    <location>
        <begin position="22"/>
        <end position="230"/>
    </location>
</feature>
<dbReference type="InterPro" id="IPR053136">
    <property type="entry name" value="UTP_pyrophosphatase-like"/>
</dbReference>
<protein>
    <recommendedName>
        <fullName evidence="1">YgjP-like metallopeptidase domain-containing protein</fullName>
    </recommendedName>
</protein>
<name>A0A1I4BG65_9PROT</name>
<gene>
    <name evidence="2" type="ORF">SAMN05216302_101221</name>
</gene>
<dbReference type="PANTHER" id="PTHR30399">
    <property type="entry name" value="UNCHARACTERIZED PROTEIN YGJP"/>
    <property type="match status" value="1"/>
</dbReference>
<evidence type="ECO:0000313" key="2">
    <source>
        <dbReference type="EMBL" id="SFK67764.1"/>
    </source>
</evidence>
<dbReference type="STRING" id="52441.SAMN05216302_101221"/>
<organism evidence="2 3">
    <name type="scientific">Nitrosomonas aestuarii</name>
    <dbReference type="NCBI Taxonomy" id="52441"/>
    <lineage>
        <taxon>Bacteria</taxon>
        <taxon>Pseudomonadati</taxon>
        <taxon>Pseudomonadota</taxon>
        <taxon>Betaproteobacteria</taxon>
        <taxon>Nitrosomonadales</taxon>
        <taxon>Nitrosomonadaceae</taxon>
        <taxon>Nitrosomonas</taxon>
    </lineage>
</organism>
<keyword evidence="3" id="KW-1185">Reference proteome</keyword>
<dbReference type="EMBL" id="FOSP01000012">
    <property type="protein sequence ID" value="SFK67764.1"/>
    <property type="molecule type" value="Genomic_DNA"/>
</dbReference>
<dbReference type="CDD" id="cd07344">
    <property type="entry name" value="M48_yhfN_like"/>
    <property type="match status" value="1"/>
</dbReference>
<dbReference type="RefSeq" id="WP_090699322.1">
    <property type="nucleotide sequence ID" value="NZ_FOSP01000012.1"/>
</dbReference>
<sequence length="240" mass="27928">MLHQIHLSGKNIDYQLKRSRRRSIGLKINHRGLQVSVPFNLPITDIDSVLRNKADWILKKLATWHNKIPLNSAGTEHVNGQYLLLGGFWKPALSTCRQIQMTPAHDNAATISSDFDTLFTPEQIRKWIMAWYQQQAVTCFSERIALYAEKLNVPKPSFKLSQARTRWGSCNSRSIIRLNWQLIQLPLYLIDYVVAHELCHLIEMNHSKAFWKLVASIYPDYQQARSELKKYKFVHPVTTM</sequence>
<dbReference type="AlphaFoldDB" id="A0A1I4BG65"/>
<dbReference type="InterPro" id="IPR002725">
    <property type="entry name" value="YgjP-like_metallopeptidase"/>
</dbReference>
<dbReference type="PANTHER" id="PTHR30399:SF1">
    <property type="entry name" value="UTP PYROPHOSPHATASE"/>
    <property type="match status" value="1"/>
</dbReference>
<dbReference type="Proteomes" id="UP000199533">
    <property type="component" value="Unassembled WGS sequence"/>
</dbReference>
<evidence type="ECO:0000313" key="3">
    <source>
        <dbReference type="Proteomes" id="UP000199533"/>
    </source>
</evidence>
<dbReference type="Gene3D" id="3.30.2010.10">
    <property type="entry name" value="Metalloproteases ('zincins'), catalytic domain"/>
    <property type="match status" value="1"/>
</dbReference>
<accession>A0A1I4BG65</accession>
<dbReference type="OrthoDB" id="9811177at2"/>